<organism evidence="1">
    <name type="scientific">Thermodesulfatator atlanticus</name>
    <dbReference type="NCBI Taxonomy" id="501497"/>
    <lineage>
        <taxon>Bacteria</taxon>
        <taxon>Pseudomonadati</taxon>
        <taxon>Thermodesulfobacteriota</taxon>
        <taxon>Thermodesulfobacteria</taxon>
        <taxon>Thermodesulfobacteriales</taxon>
        <taxon>Thermodesulfatatoraceae</taxon>
        <taxon>Thermodesulfatator</taxon>
    </lineage>
</organism>
<comment type="caution">
    <text evidence="1">The sequence shown here is derived from an EMBL/GenBank/DDBJ whole genome shotgun (WGS) entry which is preliminary data.</text>
</comment>
<accession>A0A7V5U3H3</accession>
<dbReference type="PANTHER" id="PTHR36454">
    <property type="entry name" value="LMO2823 PROTEIN"/>
    <property type="match status" value="1"/>
</dbReference>
<dbReference type="AlphaFoldDB" id="A0A7V5U3H3"/>
<reference evidence="1" key="1">
    <citation type="journal article" date="2020" name="mSystems">
        <title>Genome- and Community-Level Interaction Insights into Carbon Utilization and Element Cycling Functions of Hydrothermarchaeota in Hydrothermal Sediment.</title>
        <authorList>
            <person name="Zhou Z."/>
            <person name="Liu Y."/>
            <person name="Xu W."/>
            <person name="Pan J."/>
            <person name="Luo Z.H."/>
            <person name="Li M."/>
        </authorList>
    </citation>
    <scope>NUCLEOTIDE SEQUENCE [LARGE SCALE GENOMIC DNA]</scope>
    <source>
        <strain evidence="1">HyVt-533</strain>
    </source>
</reference>
<dbReference type="PIRSF" id="PIRSF033563">
    <property type="entry name" value="UCP033563"/>
    <property type="match status" value="1"/>
</dbReference>
<dbReference type="InterPro" id="IPR008323">
    <property type="entry name" value="UCP033563"/>
</dbReference>
<dbReference type="PANTHER" id="PTHR36454:SF1">
    <property type="entry name" value="DUF1015 DOMAIN-CONTAINING PROTEIN"/>
    <property type="match status" value="1"/>
</dbReference>
<sequence length="428" mass="50246">MAEIKPFRGWRYNPERVRLADVVAPPYDVVTPEEQAFYLQKSPYNVFHLELGPRYATDHARENQYTRAKKFWDTWRQEGVLIKENAPSLYLYRLRFFWKGQRLTRRGLIALVRLEPWEKKIILPHEKTFDQVTADRLNLLRTTRAQFSQIFCLYHDPGLETLNVLEEKGEKLYQVEDREGFEHELLRITSPPAISQIENALRENPLYIADGHHRYTTALRFMKEMEERYGKTPPRCFHYMMMYLCPFEEPGLLVLPTHRLLQLPFKAEELLARLSPFGEVVEMPAPETENLDQMTKGLEPHEFLLLHENKVFRFTLKDPLRIRWQEEDPEIFKLPVALFTRVLEEALGISEAALKKEGKAVYTPWVNQIKEKAHGPYFGFLLPPTPVLSLEAIARAGRVMPHKSTYFHPKILTGMVFFEILPDKGPPC</sequence>
<proteinExistence type="predicted"/>
<dbReference type="Pfam" id="PF06245">
    <property type="entry name" value="DUF1015"/>
    <property type="match status" value="1"/>
</dbReference>
<dbReference type="EMBL" id="DROK01000301">
    <property type="protein sequence ID" value="HHI98205.1"/>
    <property type="molecule type" value="Genomic_DNA"/>
</dbReference>
<evidence type="ECO:0000313" key="1">
    <source>
        <dbReference type="EMBL" id="HHI98205.1"/>
    </source>
</evidence>
<name>A0A7V5U3H3_9BACT</name>
<gene>
    <name evidence="1" type="ORF">ENJ96_10230</name>
</gene>
<dbReference type="Proteomes" id="UP000886101">
    <property type="component" value="Unassembled WGS sequence"/>
</dbReference>
<protein>
    <submittedName>
        <fullName evidence="1">DUF1015 domain-containing protein</fullName>
    </submittedName>
</protein>